<dbReference type="AlphaFoldDB" id="A0A4Y7TKR1"/>
<evidence type="ECO:0000259" key="5">
    <source>
        <dbReference type="PROSITE" id="PS50865"/>
    </source>
</evidence>
<dbReference type="EMBL" id="QPFP01000009">
    <property type="protein sequence ID" value="TEB34756.1"/>
    <property type="molecule type" value="Genomic_DNA"/>
</dbReference>
<evidence type="ECO:0000256" key="4">
    <source>
        <dbReference type="PROSITE-ProRule" id="PRU00134"/>
    </source>
</evidence>
<keyword evidence="2 4" id="KW-0863">Zinc-finger</keyword>
<gene>
    <name evidence="6" type="ORF">FA13DRAFT_1789157</name>
</gene>
<dbReference type="SUPFAM" id="SSF144232">
    <property type="entry name" value="HIT/MYND zinc finger-like"/>
    <property type="match status" value="1"/>
</dbReference>
<keyword evidence="3" id="KW-0862">Zinc</keyword>
<dbReference type="Pfam" id="PF01753">
    <property type="entry name" value="zf-MYND"/>
    <property type="match status" value="1"/>
</dbReference>
<dbReference type="Gene3D" id="6.10.140.2220">
    <property type="match status" value="1"/>
</dbReference>
<evidence type="ECO:0000313" key="7">
    <source>
        <dbReference type="Proteomes" id="UP000298030"/>
    </source>
</evidence>
<protein>
    <recommendedName>
        <fullName evidence="5">MYND-type domain-containing protein</fullName>
    </recommendedName>
</protein>
<dbReference type="STRING" id="71717.A0A4Y7TKR1"/>
<comment type="caution">
    <text evidence="6">The sequence shown here is derived from an EMBL/GenBank/DDBJ whole genome shotgun (WGS) entry which is preliminary data.</text>
</comment>
<evidence type="ECO:0000313" key="6">
    <source>
        <dbReference type="EMBL" id="TEB34756.1"/>
    </source>
</evidence>
<dbReference type="Proteomes" id="UP000298030">
    <property type="component" value="Unassembled WGS sequence"/>
</dbReference>
<keyword evidence="1" id="KW-0479">Metal-binding</keyword>
<accession>A0A4Y7TKR1</accession>
<evidence type="ECO:0000256" key="2">
    <source>
        <dbReference type="ARBA" id="ARBA00022771"/>
    </source>
</evidence>
<evidence type="ECO:0000256" key="1">
    <source>
        <dbReference type="ARBA" id="ARBA00022723"/>
    </source>
</evidence>
<feature type="domain" description="MYND-type" evidence="5">
    <location>
        <begin position="452"/>
        <end position="500"/>
    </location>
</feature>
<dbReference type="InterPro" id="IPR002893">
    <property type="entry name" value="Znf_MYND"/>
</dbReference>
<reference evidence="6 7" key="1">
    <citation type="journal article" date="2019" name="Nat. Ecol. Evol.">
        <title>Megaphylogeny resolves global patterns of mushroom evolution.</title>
        <authorList>
            <person name="Varga T."/>
            <person name="Krizsan K."/>
            <person name="Foldi C."/>
            <person name="Dima B."/>
            <person name="Sanchez-Garcia M."/>
            <person name="Sanchez-Ramirez S."/>
            <person name="Szollosi G.J."/>
            <person name="Szarkandi J.G."/>
            <person name="Papp V."/>
            <person name="Albert L."/>
            <person name="Andreopoulos W."/>
            <person name="Angelini C."/>
            <person name="Antonin V."/>
            <person name="Barry K.W."/>
            <person name="Bougher N.L."/>
            <person name="Buchanan P."/>
            <person name="Buyck B."/>
            <person name="Bense V."/>
            <person name="Catcheside P."/>
            <person name="Chovatia M."/>
            <person name="Cooper J."/>
            <person name="Damon W."/>
            <person name="Desjardin D."/>
            <person name="Finy P."/>
            <person name="Geml J."/>
            <person name="Haridas S."/>
            <person name="Hughes K."/>
            <person name="Justo A."/>
            <person name="Karasinski D."/>
            <person name="Kautmanova I."/>
            <person name="Kiss B."/>
            <person name="Kocsube S."/>
            <person name="Kotiranta H."/>
            <person name="LaButti K.M."/>
            <person name="Lechner B.E."/>
            <person name="Liimatainen K."/>
            <person name="Lipzen A."/>
            <person name="Lukacs Z."/>
            <person name="Mihaltcheva S."/>
            <person name="Morgado L.N."/>
            <person name="Niskanen T."/>
            <person name="Noordeloos M.E."/>
            <person name="Ohm R.A."/>
            <person name="Ortiz-Santana B."/>
            <person name="Ovrebo C."/>
            <person name="Racz N."/>
            <person name="Riley R."/>
            <person name="Savchenko A."/>
            <person name="Shiryaev A."/>
            <person name="Soop K."/>
            <person name="Spirin V."/>
            <person name="Szebenyi C."/>
            <person name="Tomsovsky M."/>
            <person name="Tulloss R.E."/>
            <person name="Uehling J."/>
            <person name="Grigoriev I.V."/>
            <person name="Vagvolgyi C."/>
            <person name="Papp T."/>
            <person name="Martin F.M."/>
            <person name="Miettinen O."/>
            <person name="Hibbett D.S."/>
            <person name="Nagy L.G."/>
        </authorList>
    </citation>
    <scope>NUCLEOTIDE SEQUENCE [LARGE SCALE GENOMIC DNA]</scope>
    <source>
        <strain evidence="6 7">FP101781</strain>
    </source>
</reference>
<organism evidence="6 7">
    <name type="scientific">Coprinellus micaceus</name>
    <name type="common">Glistening ink-cap mushroom</name>
    <name type="synonym">Coprinus micaceus</name>
    <dbReference type="NCBI Taxonomy" id="71717"/>
    <lineage>
        <taxon>Eukaryota</taxon>
        <taxon>Fungi</taxon>
        <taxon>Dikarya</taxon>
        <taxon>Basidiomycota</taxon>
        <taxon>Agaricomycotina</taxon>
        <taxon>Agaricomycetes</taxon>
        <taxon>Agaricomycetidae</taxon>
        <taxon>Agaricales</taxon>
        <taxon>Agaricineae</taxon>
        <taxon>Psathyrellaceae</taxon>
        <taxon>Coprinellus</taxon>
    </lineage>
</organism>
<evidence type="ECO:0000256" key="3">
    <source>
        <dbReference type="ARBA" id="ARBA00022833"/>
    </source>
</evidence>
<dbReference type="GO" id="GO:0008270">
    <property type="term" value="F:zinc ion binding"/>
    <property type="evidence" value="ECO:0007669"/>
    <property type="project" value="UniProtKB-KW"/>
</dbReference>
<name>A0A4Y7TKR1_COPMI</name>
<dbReference type="OrthoDB" id="432970at2759"/>
<keyword evidence="7" id="KW-1185">Reference proteome</keyword>
<sequence>MPSKVDNPIMKPPPRTPDQIAFILNPKNLPKVFEQAKKGSFEHMHQIQEATHGKPDSAVLKVVLQSLKNCRVPTREELLSRVPDPVARSRFAALGLQVVEDQCRCSESQPNLLEQSGMLMQKYWNVLVDWFVFFLQTGTHLFDFLLLDPITVMKMPVINLMSLEKIFEGTRFDLRRSPGSLELFIITWNCRDTDGTPIVIAKDGFDDGICPILTIIRRCTEDAAIRERLLIKMIADDLLPLDVLVESLVSRVVKVKGLYDEGEVSAHWTLCFTSRMIGITLDFAYNNMVMNALLDAGFLRIYADVLWGVAKGAESRSLDNSEWQKIADVIGLLLNWALTVEPALLPKLVWLARGNILGTTLRILSNLPLNSSEFSRVTTSLNLYAVYSSYPPLLAAMHGPMEEFYPTAALIERAAQRSSQIAKAISNICEAYHRNKECAQGRWKQTAKRKLCDNLSHFSNLDASRGSKPVSQTCSNCRSVAYCSKECQREDWVTRHRKECQSASQEYSCRELMQLRIRYGFRNYYFSMVEHLASKSRGFIIANFTSKGPRHVPIFDASVNPYDIKTVSISDFRERGPLYKFRRERLSSYLDEYARKKTGVYLVGALFFYGIERIHILARMVRVAPSRPEAETYPFQITSALIHYE</sequence>
<dbReference type="PROSITE" id="PS50865">
    <property type="entry name" value="ZF_MYND_2"/>
    <property type="match status" value="1"/>
</dbReference>
<proteinExistence type="predicted"/>